<dbReference type="Proteomes" id="UP000248916">
    <property type="component" value="Unassembled WGS sequence"/>
</dbReference>
<dbReference type="Pfam" id="PF12915">
    <property type="entry name" value="DUF3833"/>
    <property type="match status" value="1"/>
</dbReference>
<dbReference type="EMBL" id="QKZL01000006">
    <property type="protein sequence ID" value="PZX16591.1"/>
    <property type="molecule type" value="Genomic_DNA"/>
</dbReference>
<sequence length="187" mass="20858">MDAFLYITVLVLATGGLVILRWRFATFRAQQPHEYEGMAPDFDLREHLTGKLVSDGMIFGPTGRMSARFRARILGTWTDGHGVIAEEFRFDGGGQQSRSWRFTLREGGRFRADADDVVGSGSGTIVGPTIRLSYRIVLPKDAGGHTLDVIDWMYLTQGGTIINRSQFRKFGFKVAEIIATIRPDKGE</sequence>
<gene>
    <name evidence="2" type="ORF">LX81_01962</name>
</gene>
<keyword evidence="1" id="KW-1133">Transmembrane helix</keyword>
<dbReference type="AlphaFoldDB" id="A0A2W7N8T0"/>
<proteinExistence type="predicted"/>
<reference evidence="2 3" key="1">
    <citation type="submission" date="2018-06" db="EMBL/GenBank/DDBJ databases">
        <title>Genomic Encyclopedia of Archaeal and Bacterial Type Strains, Phase II (KMG-II): from individual species to whole genera.</title>
        <authorList>
            <person name="Goeker M."/>
        </authorList>
    </citation>
    <scope>NUCLEOTIDE SEQUENCE [LARGE SCALE GENOMIC DNA]</scope>
    <source>
        <strain evidence="2 3">DSM 22009</strain>
    </source>
</reference>
<comment type="caution">
    <text evidence="2">The sequence shown here is derived from an EMBL/GenBank/DDBJ whole genome shotgun (WGS) entry which is preliminary data.</text>
</comment>
<evidence type="ECO:0000256" key="1">
    <source>
        <dbReference type="SAM" id="Phobius"/>
    </source>
</evidence>
<keyword evidence="1" id="KW-0812">Transmembrane</keyword>
<organism evidence="2 3">
    <name type="scientific">Palleronia aestuarii</name>
    <dbReference type="NCBI Taxonomy" id="568105"/>
    <lineage>
        <taxon>Bacteria</taxon>
        <taxon>Pseudomonadati</taxon>
        <taxon>Pseudomonadota</taxon>
        <taxon>Alphaproteobacteria</taxon>
        <taxon>Rhodobacterales</taxon>
        <taxon>Roseobacteraceae</taxon>
        <taxon>Palleronia</taxon>
    </lineage>
</organism>
<dbReference type="InterPro" id="IPR024409">
    <property type="entry name" value="DUF3833"/>
</dbReference>
<protein>
    <submittedName>
        <fullName evidence="2">Uncharacterized protein DUF3833</fullName>
    </submittedName>
</protein>
<feature type="transmembrane region" description="Helical" evidence="1">
    <location>
        <begin position="6"/>
        <end position="24"/>
    </location>
</feature>
<dbReference type="OrthoDB" id="5296954at2"/>
<dbReference type="RefSeq" id="WP_111537116.1">
    <property type="nucleotide sequence ID" value="NZ_QKZL01000006.1"/>
</dbReference>
<keyword evidence="1" id="KW-0472">Membrane</keyword>
<evidence type="ECO:0000313" key="2">
    <source>
        <dbReference type="EMBL" id="PZX16591.1"/>
    </source>
</evidence>
<name>A0A2W7N8T0_9RHOB</name>
<keyword evidence="3" id="KW-1185">Reference proteome</keyword>
<evidence type="ECO:0000313" key="3">
    <source>
        <dbReference type="Proteomes" id="UP000248916"/>
    </source>
</evidence>
<accession>A0A2W7N8T0</accession>